<evidence type="ECO:0000313" key="2">
    <source>
        <dbReference type="EMBL" id="GAA2039012.1"/>
    </source>
</evidence>
<evidence type="ECO:0000259" key="1">
    <source>
        <dbReference type="Pfam" id="PF21806"/>
    </source>
</evidence>
<comment type="caution">
    <text evidence="2">The sequence shown here is derived from an EMBL/GenBank/DDBJ whole genome shotgun (WGS) entry which is preliminary data.</text>
</comment>
<dbReference type="Proteomes" id="UP001500751">
    <property type="component" value="Unassembled WGS sequence"/>
</dbReference>
<dbReference type="InterPro" id="IPR049244">
    <property type="entry name" value="DUF6879"/>
</dbReference>
<organism evidence="2 3">
    <name type="scientific">Catenulispora yoronensis</name>
    <dbReference type="NCBI Taxonomy" id="450799"/>
    <lineage>
        <taxon>Bacteria</taxon>
        <taxon>Bacillati</taxon>
        <taxon>Actinomycetota</taxon>
        <taxon>Actinomycetes</taxon>
        <taxon>Catenulisporales</taxon>
        <taxon>Catenulisporaceae</taxon>
        <taxon>Catenulispora</taxon>
    </lineage>
</organism>
<dbReference type="Pfam" id="PF21806">
    <property type="entry name" value="DUF6879"/>
    <property type="match status" value="1"/>
</dbReference>
<dbReference type="EMBL" id="BAAAQN010000027">
    <property type="protein sequence ID" value="GAA2039012.1"/>
    <property type="molecule type" value="Genomic_DNA"/>
</dbReference>
<gene>
    <name evidence="2" type="ORF">GCM10009839_45960</name>
</gene>
<sequence length="170" mass="19090">MTLIRDALAQATRTAFHLEHRDAYALSDVHRASYEAYTQRGEVDTSFMGGWAAVVREAAARGVEFRRLRIISEPVSDYIRWEHALTAVNIEAGEQVRWLSRRASPPVAVVPFDCWIIDSGVVLVNHFAGDGTWPEPGVERRTDPELVKVTVESFDAAWMLAVPHGDYIPE</sequence>
<accession>A0ABP5G2H1</accession>
<evidence type="ECO:0000313" key="3">
    <source>
        <dbReference type="Proteomes" id="UP001500751"/>
    </source>
</evidence>
<name>A0ABP5G2H1_9ACTN</name>
<feature type="domain" description="DUF6879" evidence="1">
    <location>
        <begin position="6"/>
        <end position="168"/>
    </location>
</feature>
<reference evidence="3" key="1">
    <citation type="journal article" date="2019" name="Int. J. Syst. Evol. Microbiol.">
        <title>The Global Catalogue of Microorganisms (GCM) 10K type strain sequencing project: providing services to taxonomists for standard genome sequencing and annotation.</title>
        <authorList>
            <consortium name="The Broad Institute Genomics Platform"/>
            <consortium name="The Broad Institute Genome Sequencing Center for Infectious Disease"/>
            <person name="Wu L."/>
            <person name="Ma J."/>
        </authorList>
    </citation>
    <scope>NUCLEOTIDE SEQUENCE [LARGE SCALE GENOMIC DNA]</scope>
    <source>
        <strain evidence="3">JCM 16014</strain>
    </source>
</reference>
<keyword evidence="3" id="KW-1185">Reference proteome</keyword>
<proteinExistence type="predicted"/>
<protein>
    <recommendedName>
        <fullName evidence="1">DUF6879 domain-containing protein</fullName>
    </recommendedName>
</protein>
<dbReference type="RefSeq" id="WP_344667696.1">
    <property type="nucleotide sequence ID" value="NZ_BAAAQN010000027.1"/>
</dbReference>